<feature type="region of interest" description="Disordered" evidence="1">
    <location>
        <begin position="19"/>
        <end position="64"/>
    </location>
</feature>
<protein>
    <submittedName>
        <fullName evidence="2">Uncharacterized protein</fullName>
    </submittedName>
</protein>
<feature type="non-terminal residue" evidence="2">
    <location>
        <position position="206"/>
    </location>
</feature>
<sequence length="206" mass="23404">MSASKPFITRSWLDEGKHLSGRDIHKSESKPSMNTSRTFRSDGGNESGRYSGKETQKSDYGRSWSAAPMQSKLVSRRVCNKLFRTADQLKWRGESYNMSIDCDTSEWKMVIKVENIVAVNVDNLVWNFRGIKKFGVDSGNGPVDFEVVWNVEDWLFDKPMKGKAIFMFRNANPSSPPQATIADFISSSDITGDPLVIYAWKEEDRI</sequence>
<feature type="compositionally biased region" description="Basic and acidic residues" evidence="1">
    <location>
        <begin position="19"/>
        <end position="29"/>
    </location>
</feature>
<dbReference type="InterPro" id="IPR008586">
    <property type="entry name" value="DUF868_pln"/>
</dbReference>
<dbReference type="Pfam" id="PF05910">
    <property type="entry name" value="DUF868"/>
    <property type="match status" value="1"/>
</dbReference>
<dbReference type="EMBL" id="JAHRHJ020000001">
    <property type="protein sequence ID" value="KAH9330021.1"/>
    <property type="molecule type" value="Genomic_DNA"/>
</dbReference>
<reference evidence="2 3" key="1">
    <citation type="journal article" date="2021" name="Nat. Plants">
        <title>The Taxus genome provides insights into paclitaxel biosynthesis.</title>
        <authorList>
            <person name="Xiong X."/>
            <person name="Gou J."/>
            <person name="Liao Q."/>
            <person name="Li Y."/>
            <person name="Zhou Q."/>
            <person name="Bi G."/>
            <person name="Li C."/>
            <person name="Du R."/>
            <person name="Wang X."/>
            <person name="Sun T."/>
            <person name="Guo L."/>
            <person name="Liang H."/>
            <person name="Lu P."/>
            <person name="Wu Y."/>
            <person name="Zhang Z."/>
            <person name="Ro D.K."/>
            <person name="Shang Y."/>
            <person name="Huang S."/>
            <person name="Yan J."/>
        </authorList>
    </citation>
    <scope>NUCLEOTIDE SEQUENCE [LARGE SCALE GENOMIC DNA]</scope>
    <source>
        <strain evidence="2">Ta-2019</strain>
    </source>
</reference>
<gene>
    <name evidence="2" type="ORF">KI387_002129</name>
</gene>
<feature type="compositionally biased region" description="Basic and acidic residues" evidence="1">
    <location>
        <begin position="51"/>
        <end position="60"/>
    </location>
</feature>
<proteinExistence type="predicted"/>
<evidence type="ECO:0000256" key="1">
    <source>
        <dbReference type="SAM" id="MobiDB-lite"/>
    </source>
</evidence>
<evidence type="ECO:0000313" key="2">
    <source>
        <dbReference type="EMBL" id="KAH9330021.1"/>
    </source>
</evidence>
<dbReference type="Proteomes" id="UP000824469">
    <property type="component" value="Unassembled WGS sequence"/>
</dbReference>
<dbReference type="AlphaFoldDB" id="A0AA38LNE1"/>
<name>A0AA38LNE1_TAXCH</name>
<comment type="caution">
    <text evidence="2">The sequence shown here is derived from an EMBL/GenBank/DDBJ whole genome shotgun (WGS) entry which is preliminary data.</text>
</comment>
<dbReference type="PANTHER" id="PTHR31972">
    <property type="entry name" value="EXPRESSED PROTEIN"/>
    <property type="match status" value="1"/>
</dbReference>
<evidence type="ECO:0000313" key="3">
    <source>
        <dbReference type="Proteomes" id="UP000824469"/>
    </source>
</evidence>
<dbReference type="PANTHER" id="PTHR31972:SF74">
    <property type="entry name" value="EXPRESSED PROTEIN"/>
    <property type="match status" value="1"/>
</dbReference>
<organism evidence="2 3">
    <name type="scientific">Taxus chinensis</name>
    <name type="common">Chinese yew</name>
    <name type="synonym">Taxus wallichiana var. chinensis</name>
    <dbReference type="NCBI Taxonomy" id="29808"/>
    <lineage>
        <taxon>Eukaryota</taxon>
        <taxon>Viridiplantae</taxon>
        <taxon>Streptophyta</taxon>
        <taxon>Embryophyta</taxon>
        <taxon>Tracheophyta</taxon>
        <taxon>Spermatophyta</taxon>
        <taxon>Pinopsida</taxon>
        <taxon>Pinidae</taxon>
        <taxon>Conifers II</taxon>
        <taxon>Cupressales</taxon>
        <taxon>Taxaceae</taxon>
        <taxon>Taxus</taxon>
    </lineage>
</organism>
<accession>A0AA38LNE1</accession>
<keyword evidence="3" id="KW-1185">Reference proteome</keyword>